<evidence type="ECO:0000313" key="2">
    <source>
        <dbReference type="EMBL" id="AGO82203.2"/>
    </source>
</evidence>
<protein>
    <recommendedName>
        <fullName evidence="1">DUF5848 domain-containing protein</fullName>
    </recommendedName>
</protein>
<dbReference type="RefSeq" id="YP_008318872.2">
    <property type="nucleotide sequence ID" value="NC_021858.1"/>
</dbReference>
<dbReference type="Proteomes" id="UP000201566">
    <property type="component" value="Segment"/>
</dbReference>
<proteinExistence type="predicted"/>
<evidence type="ECO:0000259" key="1">
    <source>
        <dbReference type="Pfam" id="PF19166"/>
    </source>
</evidence>
<accession>S4VPH2</accession>
<dbReference type="EMBL" id="KC977570">
    <property type="protein sequence ID" value="AGO82203.2"/>
    <property type="molecule type" value="Genomic_DNA"/>
</dbReference>
<name>S4VPH2_9VIRU</name>
<feature type="domain" description="DUF5848" evidence="1">
    <location>
        <begin position="58"/>
        <end position="120"/>
    </location>
</feature>
<gene>
    <name evidence="2" type="ORF">pdul_cds_245</name>
</gene>
<dbReference type="InterPro" id="IPR043884">
    <property type="entry name" value="DUF5848"/>
</dbReference>
<organism evidence="2 3">
    <name type="scientific">Pandoravirus dulcis</name>
    <dbReference type="NCBI Taxonomy" id="1349409"/>
    <lineage>
        <taxon>Viruses</taxon>
        <taxon>Pandoravirus</taxon>
    </lineage>
</organism>
<dbReference type="KEGG" id="vg:16512044"/>
<reference evidence="2 3" key="1">
    <citation type="journal article" date="2013" name="Science">
        <title>Pandoraviruses: amoeba viruses with genomes up to 2.5 Mb reaching that of parasitic eukaryotes.</title>
        <authorList>
            <person name="Philippe N."/>
            <person name="Legendre M."/>
            <person name="Doutre G."/>
            <person name="Coute Y."/>
            <person name="Poirot O."/>
            <person name="Lescot M."/>
            <person name="Arslan D."/>
            <person name="Seltzer V."/>
            <person name="Bertaux L."/>
            <person name="Bruley C."/>
            <person name="Garin J."/>
            <person name="Claverie J.M."/>
            <person name="Abergel C."/>
        </authorList>
    </citation>
    <scope>NUCLEOTIDE SEQUENCE [LARGE SCALE GENOMIC DNA]</scope>
    <source>
        <strain evidence="2">Melbourne</strain>
    </source>
</reference>
<dbReference type="Pfam" id="PF19166">
    <property type="entry name" value="DUF5848"/>
    <property type="match status" value="1"/>
</dbReference>
<evidence type="ECO:0000313" key="3">
    <source>
        <dbReference type="Proteomes" id="UP000201566"/>
    </source>
</evidence>
<sequence length="166" mass="17519">MSAQTGDGRRMDGPDAALDGWLDFVRPGHGHNGHDLRLTWDLYVRHADDAAVADIVALETLLAGGANLNPPCYVADRTLAPVIRDIYEDFWARLAAFDERHRGTLNALPWPPTPAGVLAAAAGADYDAMSDAPIGPPYTRESAAVVSAAALAVLPVVAGRVRAGRA</sequence>
<dbReference type="GeneID" id="16512044"/>